<dbReference type="EMBL" id="CADCWL010000072">
    <property type="protein sequence ID" value="CAA9560126.1"/>
    <property type="molecule type" value="Genomic_DNA"/>
</dbReference>
<sequence length="212" mass="22982">MDDDCQEDSLARFSQEPELVRHDEPAVDRDAGTDALHRRVARSLRRQDVILLRQRVARVHHPVRDVAVVGEQQEPFGVPVKTPDRVDALSHRHEIHHGAAAPLVAGGGDVPGRLIEEHVPENLGAELFAVDTDVLRARVDLGSEFGHDAPIHRDATGNDQRLCSATRTDAACGEDPLEPLFRFDGSLQCRATAPSGTGQRSRSVGKGAVSPG</sequence>
<organism evidence="2">
    <name type="scientific">uncultured Thermomicrobiales bacterium</name>
    <dbReference type="NCBI Taxonomy" id="1645740"/>
    <lineage>
        <taxon>Bacteria</taxon>
        <taxon>Pseudomonadati</taxon>
        <taxon>Thermomicrobiota</taxon>
        <taxon>Thermomicrobia</taxon>
        <taxon>Thermomicrobiales</taxon>
        <taxon>environmental samples</taxon>
    </lineage>
</organism>
<feature type="region of interest" description="Disordered" evidence="1">
    <location>
        <begin position="191"/>
        <end position="212"/>
    </location>
</feature>
<feature type="region of interest" description="Disordered" evidence="1">
    <location>
        <begin position="1"/>
        <end position="33"/>
    </location>
</feature>
<evidence type="ECO:0000256" key="1">
    <source>
        <dbReference type="SAM" id="MobiDB-lite"/>
    </source>
</evidence>
<protein>
    <submittedName>
        <fullName evidence="2">Uncharacterized protein</fullName>
    </submittedName>
</protein>
<gene>
    <name evidence="2" type="ORF">AVDCRST_MAG19-1729</name>
</gene>
<feature type="compositionally biased region" description="Basic and acidic residues" evidence="1">
    <location>
        <begin position="18"/>
        <end position="33"/>
    </location>
</feature>
<evidence type="ECO:0000313" key="2">
    <source>
        <dbReference type="EMBL" id="CAA9560126.1"/>
    </source>
</evidence>
<reference evidence="2" key="1">
    <citation type="submission" date="2020-02" db="EMBL/GenBank/DDBJ databases">
        <authorList>
            <person name="Meier V. D."/>
        </authorList>
    </citation>
    <scope>NUCLEOTIDE SEQUENCE</scope>
    <source>
        <strain evidence="2">AVDCRST_MAG19</strain>
    </source>
</reference>
<dbReference type="AlphaFoldDB" id="A0A6J4UW93"/>
<accession>A0A6J4UW93</accession>
<proteinExistence type="predicted"/>
<name>A0A6J4UW93_9BACT</name>